<feature type="transmembrane region" description="Helical" evidence="6">
    <location>
        <begin position="59"/>
        <end position="79"/>
    </location>
</feature>
<keyword evidence="8" id="KW-1185">Reference proteome</keyword>
<dbReference type="PANTHER" id="PTHR31645">
    <property type="entry name" value="OLIGOPEPTIDE TRANSPORTER YGL114W-RELATED"/>
    <property type="match status" value="1"/>
</dbReference>
<evidence type="ECO:0000256" key="5">
    <source>
        <dbReference type="ARBA" id="ARBA00023136"/>
    </source>
</evidence>
<dbReference type="EMBL" id="FOTS01000005">
    <property type="protein sequence ID" value="SFL46563.1"/>
    <property type="molecule type" value="Genomic_DNA"/>
</dbReference>
<feature type="transmembrane region" description="Helical" evidence="6">
    <location>
        <begin position="573"/>
        <end position="595"/>
    </location>
</feature>
<evidence type="ECO:0000256" key="1">
    <source>
        <dbReference type="ARBA" id="ARBA00004141"/>
    </source>
</evidence>
<evidence type="ECO:0000313" key="8">
    <source>
        <dbReference type="Proteomes" id="UP000199520"/>
    </source>
</evidence>
<feature type="transmembrane region" description="Helical" evidence="6">
    <location>
        <begin position="607"/>
        <end position="627"/>
    </location>
</feature>
<evidence type="ECO:0000256" key="2">
    <source>
        <dbReference type="ARBA" id="ARBA00022448"/>
    </source>
</evidence>
<dbReference type="GO" id="GO:0016020">
    <property type="term" value="C:membrane"/>
    <property type="evidence" value="ECO:0007669"/>
    <property type="project" value="UniProtKB-SubCell"/>
</dbReference>
<dbReference type="Pfam" id="PF03169">
    <property type="entry name" value="OPT"/>
    <property type="match status" value="1"/>
</dbReference>
<dbReference type="GO" id="GO:0035673">
    <property type="term" value="F:oligopeptide transmembrane transporter activity"/>
    <property type="evidence" value="ECO:0007669"/>
    <property type="project" value="InterPro"/>
</dbReference>
<keyword evidence="5 6" id="KW-0472">Membrane</keyword>
<keyword evidence="2" id="KW-0813">Transport</keyword>
<dbReference type="InterPro" id="IPR004814">
    <property type="entry name" value="Oligopep_transpt"/>
</dbReference>
<protein>
    <submittedName>
        <fullName evidence="7">Putative oligopeptide transporter, OPT family</fullName>
    </submittedName>
</protein>
<dbReference type="NCBIfam" id="TIGR00733">
    <property type="entry name" value="OPT family oligopeptide transporter"/>
    <property type="match status" value="1"/>
</dbReference>
<dbReference type="Proteomes" id="UP000199520">
    <property type="component" value="Unassembled WGS sequence"/>
</dbReference>
<comment type="subcellular location">
    <subcellularLocation>
        <location evidence="1">Membrane</location>
        <topology evidence="1">Multi-pass membrane protein</topology>
    </subcellularLocation>
</comment>
<feature type="transmembrane region" description="Helical" evidence="6">
    <location>
        <begin position="540"/>
        <end position="561"/>
    </location>
</feature>
<dbReference type="InterPro" id="IPR004813">
    <property type="entry name" value="OPT"/>
</dbReference>
<evidence type="ECO:0000256" key="6">
    <source>
        <dbReference type="SAM" id="Phobius"/>
    </source>
</evidence>
<feature type="transmembrane region" description="Helical" evidence="6">
    <location>
        <begin position="211"/>
        <end position="230"/>
    </location>
</feature>
<dbReference type="AlphaFoldDB" id="A0A1I4HXS2"/>
<dbReference type="PANTHER" id="PTHR31645:SF0">
    <property type="entry name" value="OLIGOPEPTIDE TRANSPORTER YGL114W-RELATED"/>
    <property type="match status" value="1"/>
</dbReference>
<feature type="transmembrane region" description="Helical" evidence="6">
    <location>
        <begin position="336"/>
        <end position="354"/>
    </location>
</feature>
<feature type="transmembrane region" description="Helical" evidence="6">
    <location>
        <begin position="99"/>
        <end position="117"/>
    </location>
</feature>
<feature type="transmembrane region" description="Helical" evidence="6">
    <location>
        <begin position="242"/>
        <end position="262"/>
    </location>
</feature>
<accession>A0A1I4HXS2</accession>
<evidence type="ECO:0000313" key="7">
    <source>
        <dbReference type="EMBL" id="SFL46563.1"/>
    </source>
</evidence>
<sequence length="639" mass="66783">MSSEERRLDYLNVSGKEYVPYVSADKVIPEFTATAIIIGFILAIVFGMANAYLGLKAGMTVSATIPAAVISMGILKGILKRGTILENTVAQSIASSGEAVAAGMIFTVPALFLWGYAPDMMTMTLMALLGGSLGVLLMIPLRRYLIVDEHHNLPYPEGTACAEVLVVGDQGGTGAKTVFAGIGIGAGYKFLMGALGIWNENPEWPIPGLKGAAIGFDVLPALLGVGFIIGPRAAFTMFAGSFLSWMVLMPLIAYFGSGLTAPVFPATTPISQMDHWDLWSKYIRYIGAGGVAVGGMFSLIKSLPTIVSSFKASLGGLTKGGASADDNLRTQKDMPMSIILIGAVVIFLACAFLPQLHMGVIGGIMVVLFGFFFTTVSSRIVGLIGSSSNPVSGMTIGTLIIVSVLLKAMGFTGIEGMLAALSIGALVCISIAMAGDTSQDLKTAFLVGATPYRQQYALLIGVVASAAVIGWTLTMLNSAYGFGTKELAAPQATLMSLVVKGVIDGSLPWALVGIGASVAVVAELLGISVLAFAVGMYLPIHLNAAIATGGLLSLIMSKVIKNADQLKRRTEEGILLASGLIAGDSLMGVVLALLVYQGIDLSMDMKWGGMLNEVSMGIFVILAIAFLRHCLTYKLDKEN</sequence>
<proteinExistence type="predicted"/>
<gene>
    <name evidence="7" type="ORF">SAMN04490355_1005106</name>
</gene>
<feature type="transmembrane region" description="Helical" evidence="6">
    <location>
        <begin position="417"/>
        <end position="435"/>
    </location>
</feature>
<feature type="transmembrane region" description="Helical" evidence="6">
    <location>
        <begin position="178"/>
        <end position="199"/>
    </location>
</feature>
<feature type="transmembrane region" description="Helical" evidence="6">
    <location>
        <begin position="360"/>
        <end position="381"/>
    </location>
</feature>
<keyword evidence="3 6" id="KW-0812">Transmembrane</keyword>
<feature type="transmembrane region" description="Helical" evidence="6">
    <location>
        <begin position="31"/>
        <end position="53"/>
    </location>
</feature>
<dbReference type="InterPro" id="IPR045035">
    <property type="entry name" value="YSL-like"/>
</dbReference>
<dbReference type="RefSeq" id="WP_090933175.1">
    <property type="nucleotide sequence ID" value="NZ_FOTS01000005.1"/>
</dbReference>
<feature type="transmembrane region" description="Helical" evidence="6">
    <location>
        <begin position="393"/>
        <end position="411"/>
    </location>
</feature>
<feature type="transmembrane region" description="Helical" evidence="6">
    <location>
        <begin position="456"/>
        <end position="475"/>
    </location>
</feature>
<reference evidence="8" key="1">
    <citation type="submission" date="2016-10" db="EMBL/GenBank/DDBJ databases">
        <authorList>
            <person name="Varghese N."/>
            <person name="Submissions S."/>
        </authorList>
    </citation>
    <scope>NUCLEOTIDE SEQUENCE [LARGE SCALE GENOMIC DNA]</scope>
    <source>
        <strain evidence="8">DSM 13327</strain>
    </source>
</reference>
<evidence type="ECO:0000256" key="4">
    <source>
        <dbReference type="ARBA" id="ARBA00022989"/>
    </source>
</evidence>
<dbReference type="STRING" id="1123291.SAMN04490355_1005106"/>
<organism evidence="7 8">
    <name type="scientific">Pelosinus propionicus DSM 13327</name>
    <dbReference type="NCBI Taxonomy" id="1123291"/>
    <lineage>
        <taxon>Bacteria</taxon>
        <taxon>Bacillati</taxon>
        <taxon>Bacillota</taxon>
        <taxon>Negativicutes</taxon>
        <taxon>Selenomonadales</taxon>
        <taxon>Sporomusaceae</taxon>
        <taxon>Pelosinus</taxon>
    </lineage>
</organism>
<feature type="transmembrane region" description="Helical" evidence="6">
    <location>
        <begin position="123"/>
        <end position="141"/>
    </location>
</feature>
<feature type="transmembrane region" description="Helical" evidence="6">
    <location>
        <begin position="510"/>
        <end position="534"/>
    </location>
</feature>
<keyword evidence="4 6" id="KW-1133">Transmembrane helix</keyword>
<dbReference type="OrthoDB" id="9809340at2"/>
<evidence type="ECO:0000256" key="3">
    <source>
        <dbReference type="ARBA" id="ARBA00022692"/>
    </source>
</evidence>
<name>A0A1I4HXS2_9FIRM</name>